<dbReference type="Pfam" id="PF00144">
    <property type="entry name" value="Beta-lactamase"/>
    <property type="match status" value="1"/>
</dbReference>
<evidence type="ECO:0000259" key="1">
    <source>
        <dbReference type="Pfam" id="PF00144"/>
    </source>
</evidence>
<organism evidence="2 3">
    <name type="scientific">Polaribacter aquimarinus</name>
    <dbReference type="NCBI Taxonomy" id="2100726"/>
    <lineage>
        <taxon>Bacteria</taxon>
        <taxon>Pseudomonadati</taxon>
        <taxon>Bacteroidota</taxon>
        <taxon>Flavobacteriia</taxon>
        <taxon>Flavobacteriales</taxon>
        <taxon>Flavobacteriaceae</taxon>
    </lineage>
</organism>
<dbReference type="PANTHER" id="PTHR43283">
    <property type="entry name" value="BETA-LACTAMASE-RELATED"/>
    <property type="match status" value="1"/>
</dbReference>
<dbReference type="InterPro" id="IPR050789">
    <property type="entry name" value="Diverse_Enzym_Activities"/>
</dbReference>
<accession>A0A2U2JBY3</accession>
<dbReference type="InterPro" id="IPR012338">
    <property type="entry name" value="Beta-lactam/transpept-like"/>
</dbReference>
<dbReference type="Proteomes" id="UP000245670">
    <property type="component" value="Unassembled WGS sequence"/>
</dbReference>
<reference evidence="2 3" key="1">
    <citation type="submission" date="2018-05" db="EMBL/GenBank/DDBJ databases">
        <title>Polaribacter aquimarinus sp. nov., isolated from sediment in a sediment of sea.</title>
        <authorList>
            <person name="Lu D."/>
        </authorList>
    </citation>
    <scope>NUCLEOTIDE SEQUENCE [LARGE SCALE GENOMIC DNA]</scope>
    <source>
        <strain evidence="2 3">ZY113</strain>
    </source>
</reference>
<feature type="domain" description="Beta-lactamase-related" evidence="1">
    <location>
        <begin position="158"/>
        <end position="419"/>
    </location>
</feature>
<keyword evidence="3" id="KW-1185">Reference proteome</keyword>
<protein>
    <submittedName>
        <fullName evidence="2">Serine hydrolase</fullName>
    </submittedName>
</protein>
<dbReference type="RefSeq" id="WP_109404182.1">
    <property type="nucleotide sequence ID" value="NZ_QFFG01000002.1"/>
</dbReference>
<evidence type="ECO:0000313" key="3">
    <source>
        <dbReference type="Proteomes" id="UP000245670"/>
    </source>
</evidence>
<dbReference type="OrthoDB" id="9773047at2"/>
<dbReference type="InterPro" id="IPR001466">
    <property type="entry name" value="Beta-lactam-related"/>
</dbReference>
<keyword evidence="2" id="KW-0378">Hydrolase</keyword>
<proteinExistence type="predicted"/>
<dbReference type="EMBL" id="QFFG01000002">
    <property type="protein sequence ID" value="PWG05850.1"/>
    <property type="molecule type" value="Genomic_DNA"/>
</dbReference>
<evidence type="ECO:0000313" key="2">
    <source>
        <dbReference type="EMBL" id="PWG05850.1"/>
    </source>
</evidence>
<comment type="caution">
    <text evidence="2">The sequence shown here is derived from an EMBL/GenBank/DDBJ whole genome shotgun (WGS) entry which is preliminary data.</text>
</comment>
<dbReference type="GO" id="GO:0016787">
    <property type="term" value="F:hydrolase activity"/>
    <property type="evidence" value="ECO:0007669"/>
    <property type="project" value="UniProtKB-KW"/>
</dbReference>
<dbReference type="Gene3D" id="3.40.710.10">
    <property type="entry name" value="DD-peptidase/beta-lactamase superfamily"/>
    <property type="match status" value="1"/>
</dbReference>
<name>A0A2U2JBY3_9FLAO</name>
<dbReference type="AlphaFoldDB" id="A0A2U2JBY3"/>
<gene>
    <name evidence="2" type="ORF">DIS07_05255</name>
</gene>
<sequence>MKLFKRILLLLLVLVIVAVVYNYPKLNILSGYSAKSTASSVFVAGRTLEFTDTTDNNFSPVNLASDEVDLEKKIAISSAFGLLTRKAVYRKGLGSVLTLTEDDETASYLSPKRLKPDNATPFPYGNAPQKDTVFANINYNKLNSTIDSLFQEKNLTRAVLVVYKDQIIAEKYNRGFTKDSKILGWSMTKSILSTVFGVLQHQGKINVTDKAPIESWQNDERKNITIHNLLQMNSGLEWDENYDEISDATKMLFLDRDMTKMQENKPLVGKPNETWNYSSGTTNLLSGILRKQFTTHQEYLDFWYSDFIDKIGMNSMVLEADLSGNYVGSSYSWATSRDWVKFGLLYLHNGNWNGEKLFTKDWVNYVTTPTPTSNGIYGAQFWLNANKQFKDVPANMYFADGYQGQRVYVLPDQEMVIVRFGLSNFDENEFLKGIIGSLRK</sequence>
<dbReference type="PANTHER" id="PTHR43283:SF7">
    <property type="entry name" value="BETA-LACTAMASE-RELATED DOMAIN-CONTAINING PROTEIN"/>
    <property type="match status" value="1"/>
</dbReference>
<dbReference type="SUPFAM" id="SSF56601">
    <property type="entry name" value="beta-lactamase/transpeptidase-like"/>
    <property type="match status" value="1"/>
</dbReference>